<sequence>MSVIDYSEIKKIEIADDKYKEKCRCAITNYYEPPRCYPCHNMNYYEVEKAQFLSKFIENEKIVIFFHKEINGEFPHGHNRDTKYLYITNYARCFEFTRLNCKIRSTEIKDYHREQKVIDCKFYEYNFWITEKIINFINEEPPPLSPGCNYVNKFGKHFDIDTVRPALNLIQILAKENEQLKNIIIKSSINKHLIPELSNITTKLLDHS</sequence>
<gene>
    <name evidence="1" type="ORF">Harvfovirus3_8</name>
</gene>
<evidence type="ECO:0000313" key="1">
    <source>
        <dbReference type="EMBL" id="AYV80563.1"/>
    </source>
</evidence>
<organism evidence="1">
    <name type="scientific">Harvfovirus sp</name>
    <dbReference type="NCBI Taxonomy" id="2487768"/>
    <lineage>
        <taxon>Viruses</taxon>
        <taxon>Varidnaviria</taxon>
        <taxon>Bamfordvirae</taxon>
        <taxon>Nucleocytoviricota</taxon>
        <taxon>Megaviricetes</taxon>
        <taxon>Imitervirales</taxon>
        <taxon>Mimiviridae</taxon>
        <taxon>Klosneuvirinae</taxon>
    </lineage>
</organism>
<accession>A0A3G5A414</accession>
<name>A0A3G5A414_9VIRU</name>
<proteinExistence type="predicted"/>
<reference evidence="1" key="1">
    <citation type="submission" date="2018-10" db="EMBL/GenBank/DDBJ databases">
        <title>Hidden diversity of soil giant viruses.</title>
        <authorList>
            <person name="Schulz F."/>
            <person name="Alteio L."/>
            <person name="Goudeau D."/>
            <person name="Ryan E.M."/>
            <person name="Malmstrom R.R."/>
            <person name="Blanchard J."/>
            <person name="Woyke T."/>
        </authorList>
    </citation>
    <scope>NUCLEOTIDE SEQUENCE</scope>
    <source>
        <strain evidence="1">HAV1</strain>
    </source>
</reference>
<protein>
    <submittedName>
        <fullName evidence="1">Uncharacterized protein</fullName>
    </submittedName>
</protein>
<dbReference type="EMBL" id="MK072245">
    <property type="protein sequence ID" value="AYV80563.1"/>
    <property type="molecule type" value="Genomic_DNA"/>
</dbReference>